<dbReference type="Pfam" id="PF13639">
    <property type="entry name" value="zf-RING_2"/>
    <property type="match status" value="1"/>
</dbReference>
<feature type="region of interest" description="Disordered" evidence="4">
    <location>
        <begin position="991"/>
        <end position="1029"/>
    </location>
</feature>
<feature type="compositionally biased region" description="Basic residues" evidence="4">
    <location>
        <begin position="318"/>
        <end position="331"/>
    </location>
</feature>
<feature type="compositionally biased region" description="Polar residues" evidence="4">
    <location>
        <begin position="991"/>
        <end position="1002"/>
    </location>
</feature>
<dbReference type="EMBL" id="JAQQBR010000005">
    <property type="protein sequence ID" value="KAK0175046.1"/>
    <property type="molecule type" value="Genomic_DNA"/>
</dbReference>
<dbReference type="CDD" id="cd16454">
    <property type="entry name" value="RING-H2_PA-TM-RING"/>
    <property type="match status" value="1"/>
</dbReference>
<gene>
    <name evidence="6" type="ORF">PV327_008830</name>
</gene>
<keyword evidence="1 3" id="KW-0863">Zinc-finger</keyword>
<evidence type="ECO:0000256" key="4">
    <source>
        <dbReference type="SAM" id="MobiDB-lite"/>
    </source>
</evidence>
<dbReference type="PANTHER" id="PTHR17550">
    <property type="entry name" value="E3 UBIQUITIN-PROTEIN LIGASE TTC3"/>
    <property type="match status" value="1"/>
</dbReference>
<dbReference type="InterPro" id="IPR001841">
    <property type="entry name" value="Znf_RING"/>
</dbReference>
<dbReference type="SMART" id="SM00184">
    <property type="entry name" value="RING"/>
    <property type="match status" value="1"/>
</dbReference>
<keyword evidence="7" id="KW-1185">Reference proteome</keyword>
<dbReference type="SUPFAM" id="SSF57850">
    <property type="entry name" value="RING/U-box"/>
    <property type="match status" value="1"/>
</dbReference>
<dbReference type="InterPro" id="IPR013083">
    <property type="entry name" value="Znf_RING/FYVE/PHD"/>
</dbReference>
<organism evidence="6 7">
    <name type="scientific">Microctonus hyperodae</name>
    <name type="common">Parasitoid wasp</name>
    <dbReference type="NCBI Taxonomy" id="165561"/>
    <lineage>
        <taxon>Eukaryota</taxon>
        <taxon>Metazoa</taxon>
        <taxon>Ecdysozoa</taxon>
        <taxon>Arthropoda</taxon>
        <taxon>Hexapoda</taxon>
        <taxon>Insecta</taxon>
        <taxon>Pterygota</taxon>
        <taxon>Neoptera</taxon>
        <taxon>Endopterygota</taxon>
        <taxon>Hymenoptera</taxon>
        <taxon>Apocrita</taxon>
        <taxon>Ichneumonoidea</taxon>
        <taxon>Braconidae</taxon>
        <taxon>Euphorinae</taxon>
        <taxon>Microctonus</taxon>
    </lineage>
</organism>
<keyword evidence="1 3" id="KW-0479">Metal-binding</keyword>
<evidence type="ECO:0000256" key="2">
    <source>
        <dbReference type="ARBA" id="ARBA00022833"/>
    </source>
</evidence>
<feature type="region of interest" description="Disordered" evidence="4">
    <location>
        <begin position="836"/>
        <end position="859"/>
    </location>
</feature>
<feature type="region of interest" description="Disordered" evidence="4">
    <location>
        <begin position="318"/>
        <end position="365"/>
    </location>
</feature>
<comment type="caution">
    <text evidence="6">The sequence shown here is derived from an EMBL/GenBank/DDBJ whole genome shotgun (WGS) entry which is preliminary data.</text>
</comment>
<dbReference type="Proteomes" id="UP001168972">
    <property type="component" value="Unassembled WGS sequence"/>
</dbReference>
<sequence>MTKYMIDLQPKLIEMLNQKLIEISKLPKDLLAQYISNSYITAEEQKLLKIAAVAYQSENYLNAIAYYKKCNVLIEKKNDVNINNNNEKSQWNVLVQYLLSKCLLKSEKFMDLIEAQKILLQLEKSEAQKYPMIYYALAEFYLKLFCFEDAEREINKGLAIINAKNGNLINYYIPLTIDIIVESTNQELSNQLLNLKKQCSGWHRPDALCFMTNCRSNSEYHLSGRNIYFNSPAYNGMVIVVCDNIDSCNITFHSACWKMQKKKLSTGKKMSDRDFLLWKCFTPNCERDSTPSKIERIEIHNKDEVKHIEIPTEKRDRIRHTPSKGAIHKQKIKSDLKNSKQKISPSKKLIFNESNQHEQSSNETDMKSQISKLIQLRNNNFYIDKNNDWRPDLQYYGNAEFETKYDKIPPEPDCSNVTREIGNRISFIYSYFYQFISKNAPVKIDNLQEIWDNATDLIGNCETILHDLNYANIVEFLIQSLKFTVIGDYLCTPESIPETYALVRNNACTAFRYLMDSNEDDLQIVDEDEKLAKFILADAEENSLNIYSSSCIDINDNNSPASTEMHENNILSKNNNEELSSPSQLITDKKEINESTKIVTNGHISHENIDLPSSNTKNSIDIKKISESIAKDKATKSIQLIKSLQKQLEVTNDELNAKNIQLTDMKMSMLRLSLDSQFMTMNMAIQNRLSHFQCQYVVIGKIQNILMTMLGTQLPLNHCEWAGPIEELQKINNIFAQTYNEKLSEINCKERCKDIDDIRLIGPNLPTLPNHNISELLQIAFQMYHNRFQHSFPTPKPIPNPYPSPFIPDPSIFMLPYQHYPQYHNFFPQQQLTQPPIPPHFPLNGKNSPDQRAEMPNGNNEQLNYKSELNNIPTENVQETQSKDVEIDEEQIDNVTTISDDKNEPNEIPDNNQVDKSKIPSMDLLMNLLRCRNKGVLEYDLLWCVNQVRKFFNDSLTGMPLSEIINQTERLLIHREKLQLANYSDNSINIPRNLSNHQPQRKTSVSSTSSFASTNSVTKGSTSSSSKKNPWNTISNTYSTWNPIDIQEECVICFEMLRPDTKVLNSTYTLRCNHTFHKKCINNWFKENRSCPTCRKYSTMDNEFPPLQ</sequence>
<feature type="compositionally biased region" description="Low complexity" evidence="4">
    <location>
        <begin position="1003"/>
        <end position="1028"/>
    </location>
</feature>
<protein>
    <recommendedName>
        <fullName evidence="5">RING-type domain-containing protein</fullName>
    </recommendedName>
</protein>
<evidence type="ECO:0000313" key="7">
    <source>
        <dbReference type="Proteomes" id="UP001168972"/>
    </source>
</evidence>
<evidence type="ECO:0000256" key="1">
    <source>
        <dbReference type="ARBA" id="ARBA00022771"/>
    </source>
</evidence>
<reference evidence="6" key="2">
    <citation type="submission" date="2023-03" db="EMBL/GenBank/DDBJ databases">
        <authorList>
            <person name="Inwood S.N."/>
            <person name="Skelly J.G."/>
            <person name="Guhlin J."/>
            <person name="Harrop T.W.R."/>
            <person name="Goldson S.G."/>
            <person name="Dearden P.K."/>
        </authorList>
    </citation>
    <scope>NUCLEOTIDE SEQUENCE</scope>
    <source>
        <strain evidence="6">Lincoln</strain>
        <tissue evidence="6">Whole body</tissue>
    </source>
</reference>
<dbReference type="Gene3D" id="1.25.40.10">
    <property type="entry name" value="Tetratricopeptide repeat domain"/>
    <property type="match status" value="1"/>
</dbReference>
<evidence type="ECO:0000259" key="5">
    <source>
        <dbReference type="PROSITE" id="PS50089"/>
    </source>
</evidence>
<dbReference type="PANTHER" id="PTHR17550:SF7">
    <property type="entry name" value="RNA-BINDING PROTEIN 44"/>
    <property type="match status" value="1"/>
</dbReference>
<dbReference type="GO" id="GO:0005737">
    <property type="term" value="C:cytoplasm"/>
    <property type="evidence" value="ECO:0007669"/>
    <property type="project" value="UniProtKB-ARBA"/>
</dbReference>
<dbReference type="InterPro" id="IPR011990">
    <property type="entry name" value="TPR-like_helical_dom_sf"/>
</dbReference>
<dbReference type="Gene3D" id="3.30.40.10">
    <property type="entry name" value="Zinc/RING finger domain, C3HC4 (zinc finger)"/>
    <property type="match status" value="1"/>
</dbReference>
<dbReference type="AlphaFoldDB" id="A0AA39KVF0"/>
<dbReference type="SUPFAM" id="SSF48452">
    <property type="entry name" value="TPR-like"/>
    <property type="match status" value="1"/>
</dbReference>
<dbReference type="Pfam" id="PF19179">
    <property type="entry name" value="TTC3_DZIP3_dom"/>
    <property type="match status" value="1"/>
</dbReference>
<dbReference type="InterPro" id="IPR043866">
    <property type="entry name" value="TTC3/DZIP3_dom"/>
</dbReference>
<name>A0AA39KVF0_MICHY</name>
<proteinExistence type="predicted"/>
<keyword evidence="2" id="KW-0862">Zinc</keyword>
<accession>A0AA39KVF0</accession>
<dbReference type="PROSITE" id="PS50089">
    <property type="entry name" value="ZF_RING_2"/>
    <property type="match status" value="1"/>
</dbReference>
<evidence type="ECO:0000256" key="3">
    <source>
        <dbReference type="PROSITE-ProRule" id="PRU00175"/>
    </source>
</evidence>
<feature type="compositionally biased region" description="Polar residues" evidence="4">
    <location>
        <begin position="352"/>
        <end position="365"/>
    </location>
</feature>
<feature type="domain" description="RING-type" evidence="5">
    <location>
        <begin position="1050"/>
        <end position="1095"/>
    </location>
</feature>
<reference evidence="6" key="1">
    <citation type="journal article" date="2023" name="bioRxiv">
        <title>Scaffold-level genome assemblies of two parasitoid biocontrol wasps reveal the parthenogenesis mechanism and an associated novel virus.</title>
        <authorList>
            <person name="Inwood S."/>
            <person name="Skelly J."/>
            <person name="Guhlin J."/>
            <person name="Harrop T."/>
            <person name="Goldson S."/>
            <person name="Dearden P."/>
        </authorList>
    </citation>
    <scope>NUCLEOTIDE SEQUENCE</scope>
    <source>
        <strain evidence="6">Lincoln</strain>
        <tissue evidence="6">Whole body</tissue>
    </source>
</reference>
<dbReference type="GO" id="GO:0008270">
    <property type="term" value="F:zinc ion binding"/>
    <property type="evidence" value="ECO:0007669"/>
    <property type="project" value="UniProtKB-KW"/>
</dbReference>
<evidence type="ECO:0000313" key="6">
    <source>
        <dbReference type="EMBL" id="KAK0175046.1"/>
    </source>
</evidence>